<dbReference type="HOGENOM" id="CLU_110616_2_1_9"/>
<protein>
    <submittedName>
        <fullName evidence="1">Uncharacterized protein</fullName>
    </submittedName>
</protein>
<dbReference type="STRING" id="1235802.C823_05893"/>
<evidence type="ECO:0000313" key="2">
    <source>
        <dbReference type="Proteomes" id="UP000012589"/>
    </source>
</evidence>
<accession>N1ZL48</accession>
<keyword evidence="2" id="KW-1185">Reference proteome</keyword>
<gene>
    <name evidence="1" type="ORF">C823_05893</name>
</gene>
<dbReference type="eggNOG" id="COG1595">
    <property type="taxonomic scope" value="Bacteria"/>
</dbReference>
<dbReference type="PATRIC" id="fig|1235802.3.peg.6226"/>
<comment type="caution">
    <text evidence="1">The sequence shown here is derived from an EMBL/GenBank/DDBJ whole genome shotgun (WGS) entry which is preliminary data.</text>
</comment>
<organism evidence="1 2">
    <name type="scientific">Eubacterium plexicaudatum ASF492</name>
    <dbReference type="NCBI Taxonomy" id="1235802"/>
    <lineage>
        <taxon>Bacteria</taxon>
        <taxon>Bacillati</taxon>
        <taxon>Bacillota</taxon>
        <taxon>Clostridia</taxon>
        <taxon>Eubacteriales</taxon>
        <taxon>Eubacteriaceae</taxon>
        <taxon>Eubacterium</taxon>
    </lineage>
</organism>
<dbReference type="AlphaFoldDB" id="N1ZL48"/>
<name>N1ZL48_9FIRM</name>
<sequence length="109" mass="12686">MRGKKPSEREKYVLPAGRGAYVEVTREVYLEWHQSRRRERYQVEKKQAHGVCSLEALGENALSVLPGSYWENTPEENAAKLICMEKVQQSISRLQEQDACLVRMLFLMK</sequence>
<evidence type="ECO:0000313" key="1">
    <source>
        <dbReference type="EMBL" id="EMZ17727.1"/>
    </source>
</evidence>
<dbReference type="Proteomes" id="UP000012589">
    <property type="component" value="Unassembled WGS sequence"/>
</dbReference>
<proteinExistence type="predicted"/>
<dbReference type="EMBL" id="AQFT01000200">
    <property type="protein sequence ID" value="EMZ17727.1"/>
    <property type="molecule type" value="Genomic_DNA"/>
</dbReference>
<reference evidence="1 2" key="1">
    <citation type="journal article" date="2014" name="Genome Announc.">
        <title>Draft genome sequences of the altered schaedler flora, a defined bacterial community from gnotobiotic mice.</title>
        <authorList>
            <person name="Wannemuehler M.J."/>
            <person name="Overstreet A.M."/>
            <person name="Ward D.V."/>
            <person name="Phillips G.J."/>
        </authorList>
    </citation>
    <scope>NUCLEOTIDE SEQUENCE [LARGE SCALE GENOMIC DNA]</scope>
    <source>
        <strain evidence="1 2">ASF492</strain>
    </source>
</reference>